<evidence type="ECO:0000256" key="6">
    <source>
        <dbReference type="SAM" id="MobiDB-lite"/>
    </source>
</evidence>
<feature type="compositionally biased region" description="Low complexity" evidence="6">
    <location>
        <begin position="849"/>
        <end position="858"/>
    </location>
</feature>
<comment type="subcellular location">
    <subcellularLocation>
        <location evidence="1">Cell membrane</location>
        <topology evidence="1">Multi-pass membrane protein</topology>
    </subcellularLocation>
</comment>
<dbReference type="Pfam" id="PF03176">
    <property type="entry name" value="MMPL"/>
    <property type="match status" value="2"/>
</dbReference>
<dbReference type="eggNOG" id="COG2409">
    <property type="taxonomic scope" value="Bacteria"/>
</dbReference>
<accession>S2VIL3</accession>
<feature type="domain" description="Membrane transport protein MMPL" evidence="8">
    <location>
        <begin position="594"/>
        <end position="814"/>
    </location>
</feature>
<feature type="region of interest" description="Disordered" evidence="6">
    <location>
        <begin position="837"/>
        <end position="881"/>
    </location>
</feature>
<dbReference type="SUPFAM" id="SSF82866">
    <property type="entry name" value="Multidrug efflux transporter AcrB transmembrane domain"/>
    <property type="match status" value="2"/>
</dbReference>
<feature type="region of interest" description="Disordered" evidence="6">
    <location>
        <begin position="172"/>
        <end position="192"/>
    </location>
</feature>
<dbReference type="PANTHER" id="PTHR33406:SF13">
    <property type="entry name" value="MEMBRANE PROTEIN YDFJ"/>
    <property type="match status" value="1"/>
</dbReference>
<feature type="transmembrane region" description="Helical" evidence="7">
    <location>
        <begin position="286"/>
        <end position="319"/>
    </location>
</feature>
<protein>
    <recommendedName>
        <fullName evidence="8">Membrane transport protein MMPL domain-containing protein</fullName>
    </recommendedName>
</protein>
<evidence type="ECO:0000256" key="5">
    <source>
        <dbReference type="ARBA" id="ARBA00023136"/>
    </source>
</evidence>
<feature type="transmembrane region" description="Helical" evidence="7">
    <location>
        <begin position="493"/>
        <end position="510"/>
    </location>
</feature>
<keyword evidence="5 7" id="KW-0472">Membrane</keyword>
<evidence type="ECO:0000256" key="1">
    <source>
        <dbReference type="ARBA" id="ARBA00004651"/>
    </source>
</evidence>
<reference evidence="9 10" key="1">
    <citation type="submission" date="2013-05" db="EMBL/GenBank/DDBJ databases">
        <title>The Genome Sequence of Actinobaculum schaalii FB123-CNA2.</title>
        <authorList>
            <consortium name="The Broad Institute Genomics Platform"/>
            <person name="Earl A."/>
            <person name="Ward D."/>
            <person name="Feldgarden M."/>
            <person name="Gevers D."/>
            <person name="Saerens B."/>
            <person name="Vaneechoutte M."/>
            <person name="Walker B."/>
            <person name="Young S."/>
            <person name="Zeng Q."/>
            <person name="Gargeya S."/>
            <person name="Fitzgerald M."/>
            <person name="Haas B."/>
            <person name="Abouelleil A."/>
            <person name="Allen A.W."/>
            <person name="Alvarado L."/>
            <person name="Arachchi H.M."/>
            <person name="Berlin A.M."/>
            <person name="Chapman S.B."/>
            <person name="Gainer-Dewar J."/>
            <person name="Goldberg J."/>
            <person name="Griggs A."/>
            <person name="Gujja S."/>
            <person name="Hansen M."/>
            <person name="Howarth C."/>
            <person name="Imamovic A."/>
            <person name="Ireland A."/>
            <person name="Larimer J."/>
            <person name="McCowan C."/>
            <person name="Murphy C."/>
            <person name="Pearson M."/>
            <person name="Poon T.W."/>
            <person name="Priest M."/>
            <person name="Roberts A."/>
            <person name="Saif S."/>
            <person name="Shea T."/>
            <person name="Sisk P."/>
            <person name="Sykes S."/>
            <person name="Wortman J."/>
            <person name="Nusbaum C."/>
            <person name="Birren B."/>
        </authorList>
    </citation>
    <scope>NUCLEOTIDE SEQUENCE [LARGE SCALE GENOMIC DNA]</scope>
    <source>
        <strain evidence="9 10">FB123-CNA-2</strain>
    </source>
</reference>
<evidence type="ECO:0000256" key="3">
    <source>
        <dbReference type="ARBA" id="ARBA00022692"/>
    </source>
</evidence>
<dbReference type="InterPro" id="IPR050545">
    <property type="entry name" value="Mycobact_MmpL"/>
</dbReference>
<dbReference type="HOGENOM" id="CLU_005108_5_0_11"/>
<evidence type="ECO:0000313" key="10">
    <source>
        <dbReference type="Proteomes" id="UP000014393"/>
    </source>
</evidence>
<gene>
    <name evidence="9" type="ORF">HMPREF9237_01221</name>
</gene>
<dbReference type="Gene3D" id="1.20.1640.10">
    <property type="entry name" value="Multidrug efflux transporter AcrB transmembrane domain"/>
    <property type="match status" value="2"/>
</dbReference>
<dbReference type="PANTHER" id="PTHR33406">
    <property type="entry name" value="MEMBRANE PROTEIN MJ1562-RELATED"/>
    <property type="match status" value="1"/>
</dbReference>
<feature type="transmembrane region" description="Helical" evidence="7">
    <location>
        <begin position="331"/>
        <end position="352"/>
    </location>
</feature>
<dbReference type="AlphaFoldDB" id="S2VIL3"/>
<evidence type="ECO:0000256" key="2">
    <source>
        <dbReference type="ARBA" id="ARBA00022475"/>
    </source>
</evidence>
<feature type="transmembrane region" description="Helical" evidence="7">
    <location>
        <begin position="20"/>
        <end position="41"/>
    </location>
</feature>
<feature type="transmembrane region" description="Helical" evidence="7">
    <location>
        <begin position="640"/>
        <end position="658"/>
    </location>
</feature>
<feature type="transmembrane region" description="Helical" evidence="7">
    <location>
        <begin position="670"/>
        <end position="688"/>
    </location>
</feature>
<organism evidence="9 10">
    <name type="scientific">Actinotignum schaalii FB123-CNA-2</name>
    <dbReference type="NCBI Taxonomy" id="883067"/>
    <lineage>
        <taxon>Bacteria</taxon>
        <taxon>Bacillati</taxon>
        <taxon>Actinomycetota</taxon>
        <taxon>Actinomycetes</taxon>
        <taxon>Actinomycetales</taxon>
        <taxon>Actinomycetaceae</taxon>
        <taxon>Actinotignum</taxon>
    </lineage>
</organism>
<keyword evidence="10" id="KW-1185">Reference proteome</keyword>
<dbReference type="Proteomes" id="UP000014393">
    <property type="component" value="Unassembled WGS sequence"/>
</dbReference>
<evidence type="ECO:0000259" key="8">
    <source>
        <dbReference type="Pfam" id="PF03176"/>
    </source>
</evidence>
<evidence type="ECO:0000256" key="4">
    <source>
        <dbReference type="ARBA" id="ARBA00022989"/>
    </source>
</evidence>
<keyword evidence="4 7" id="KW-1133">Transmembrane helix</keyword>
<dbReference type="PATRIC" id="fig|883067.3.peg.1193"/>
<dbReference type="EMBL" id="AGWM01000011">
    <property type="protein sequence ID" value="EPD26596.1"/>
    <property type="molecule type" value="Genomic_DNA"/>
</dbReference>
<dbReference type="InterPro" id="IPR004869">
    <property type="entry name" value="MMPL_dom"/>
</dbReference>
<feature type="transmembrane region" description="Helical" evidence="7">
    <location>
        <begin position="700"/>
        <end position="720"/>
    </location>
</feature>
<comment type="caution">
    <text evidence="9">The sequence shown here is derived from an EMBL/GenBank/DDBJ whole genome shotgun (WGS) entry which is preliminary data.</text>
</comment>
<sequence>MSDNRDMTELLARASIRHPWRVIITWILCAVVAGFAALSGFGQGGLFSRMSSTQGLTTGTESARVLELTDSQGDYRMVAVIHGAVNPQELTSAVADLSEEIAKIPGVSSALSSPSLVREAEAEGAAQAEEKARAEYQKAAAAAQQQLTAQIEAATAQLMRAGMPREAAQARATQEASAAAAAAQAGQPSEEEIVTSAREEGMSTARTQAREETAGLRAADGFALVITFTSKANTEATEADVEKALHAFAATNSVQVDATSANAAMTAINDVARHDLVRGEAIGLPVALILMVLVFGGVLTALMPLAGAIVAIIITLGGIWLLTFMADVDSFVLNVVSIIGLALSIDYGLLVVSRYREEITRGIERRYGPGARPEKKELATIMEGALATTVRTAGRTVIFSAVTIAFAIAGLLAFNSRIIRVIAMGGFVVVLLAVISAVSLVPALLRIAGPRLAQPSALAKIPGLGHLMRAVGDTHTDHGVFSRIAGWVQRRPWVIMTVVTAILVVMIIPIKDTTLRTDTSEYIPVTSSPGTTQEILKRDYPDLSQPAITVLVKGDDAALREQSEWIAGLPAVSKVGESTKMDNGWHNLGVFVSGGDPTSAQASNTVRDIRTHAASAANTEILVGGSAAIQIDFNEVLREGAPIAFAVVLLAVLILLFLMTGSVLIPLKAIIINSLSLVASLGLTAFLFDNGLLGLPETNGLTAVVVACGLAFGFGLSMDYEVFLVARMKEYWDSGESNDRAVSLGLQRSGRIITSAAAIIVAVFVGFCFGQMLAIKEVGVLLAITVIADTSLSRILLVPATMTVLGKWNWWAPRWLSRIYQRFGVSEGGHRTLEHHEPATATDDEPKALLTGSTSLSTDTPNTPAHASTVTPMPRGRHAAS</sequence>
<evidence type="ECO:0000256" key="7">
    <source>
        <dbReference type="SAM" id="Phobius"/>
    </source>
</evidence>
<name>S2VIL3_9ACTO</name>
<feature type="domain" description="Membrane transport protein MMPL" evidence="8">
    <location>
        <begin position="137"/>
        <end position="492"/>
    </location>
</feature>
<dbReference type="STRING" id="59505.FB03_02445"/>
<feature type="transmembrane region" description="Helical" evidence="7">
    <location>
        <begin position="780"/>
        <end position="805"/>
    </location>
</feature>
<dbReference type="GO" id="GO:0005886">
    <property type="term" value="C:plasma membrane"/>
    <property type="evidence" value="ECO:0007669"/>
    <property type="project" value="UniProtKB-SubCell"/>
</dbReference>
<evidence type="ECO:0000313" key="9">
    <source>
        <dbReference type="EMBL" id="EPD26596.1"/>
    </source>
</evidence>
<feature type="compositionally biased region" description="Low complexity" evidence="6">
    <location>
        <begin position="172"/>
        <end position="188"/>
    </location>
</feature>
<feature type="transmembrane region" description="Helical" evidence="7">
    <location>
        <begin position="752"/>
        <end position="774"/>
    </location>
</feature>
<keyword evidence="2" id="KW-1003">Cell membrane</keyword>
<proteinExistence type="predicted"/>
<keyword evidence="3 7" id="KW-0812">Transmembrane</keyword>
<feature type="compositionally biased region" description="Polar residues" evidence="6">
    <location>
        <begin position="859"/>
        <end position="871"/>
    </location>
</feature>
<feature type="transmembrane region" description="Helical" evidence="7">
    <location>
        <begin position="421"/>
        <end position="445"/>
    </location>
</feature>
<feature type="transmembrane region" description="Helical" evidence="7">
    <location>
        <begin position="396"/>
        <end position="415"/>
    </location>
</feature>